<feature type="transmembrane region" description="Helical" evidence="1">
    <location>
        <begin position="58"/>
        <end position="78"/>
    </location>
</feature>
<protein>
    <submittedName>
        <fullName evidence="2">Uncharacterized protein</fullName>
    </submittedName>
</protein>
<gene>
    <name evidence="2" type="ORF">BM524_02430</name>
</gene>
<reference evidence="2 3" key="1">
    <citation type="submission" date="2016-11" db="EMBL/GenBank/DDBJ databases">
        <title>Networking in microbes: conjugative elements and plasmids in the genus Alteromonas.</title>
        <authorList>
            <person name="Lopez-Perez M."/>
            <person name="Ramon-Marco N."/>
            <person name="Rodriguez-Valera F."/>
        </authorList>
    </citation>
    <scope>NUCLEOTIDE SEQUENCE [LARGE SCALE GENOMIC DNA]</scope>
    <source>
        <strain evidence="2 3">CP48</strain>
    </source>
</reference>
<dbReference type="EMBL" id="CP018024">
    <property type="protein sequence ID" value="APD88756.1"/>
    <property type="molecule type" value="Genomic_DNA"/>
</dbReference>
<feature type="transmembrane region" description="Helical" evidence="1">
    <location>
        <begin position="127"/>
        <end position="146"/>
    </location>
</feature>
<sequence>MLTAFIGGITGYVFGNNEQLKFYKLLNLFGLLYDFIAVILLSYVILVKTNIQNTVAHYLSLSFVTFTTMFPASFHMSFSLSSGKSQLESSIYAFILISIAPAIYVYTSPVLEPLSFKSYSPSTRIKILGTLLLLVGFAFQIVAAVSDLGS</sequence>
<name>A0AAC9NQL3_9ALTE</name>
<dbReference type="AlphaFoldDB" id="A0AAC9NQL3"/>
<evidence type="ECO:0000313" key="3">
    <source>
        <dbReference type="Proteomes" id="UP000182101"/>
    </source>
</evidence>
<feature type="transmembrane region" description="Helical" evidence="1">
    <location>
        <begin position="25"/>
        <end position="46"/>
    </location>
</feature>
<proteinExistence type="predicted"/>
<keyword evidence="1" id="KW-0472">Membrane</keyword>
<evidence type="ECO:0000256" key="1">
    <source>
        <dbReference type="SAM" id="Phobius"/>
    </source>
</evidence>
<dbReference type="Proteomes" id="UP000182101">
    <property type="component" value="Chromosome"/>
</dbReference>
<dbReference type="RefSeq" id="WP_071958495.1">
    <property type="nucleotide sequence ID" value="NZ_CP018024.1"/>
</dbReference>
<organism evidence="2 3">
    <name type="scientific">Alteromonas mediterranea</name>
    <dbReference type="NCBI Taxonomy" id="314275"/>
    <lineage>
        <taxon>Bacteria</taxon>
        <taxon>Pseudomonadati</taxon>
        <taxon>Pseudomonadota</taxon>
        <taxon>Gammaproteobacteria</taxon>
        <taxon>Alteromonadales</taxon>
        <taxon>Alteromonadaceae</taxon>
        <taxon>Alteromonas/Salinimonas group</taxon>
        <taxon>Alteromonas</taxon>
    </lineage>
</organism>
<keyword evidence="1" id="KW-0812">Transmembrane</keyword>
<keyword evidence="1" id="KW-1133">Transmembrane helix</keyword>
<accession>A0AAC9NQL3</accession>
<evidence type="ECO:0000313" key="2">
    <source>
        <dbReference type="EMBL" id="APD88756.1"/>
    </source>
</evidence>
<feature type="transmembrane region" description="Helical" evidence="1">
    <location>
        <begin position="90"/>
        <end position="107"/>
    </location>
</feature>